<dbReference type="InterPro" id="IPR003448">
    <property type="entry name" value="Mopterin_biosynth_MoaE"/>
</dbReference>
<feature type="region of interest" description="Disordered" evidence="13">
    <location>
        <begin position="131"/>
        <end position="159"/>
    </location>
</feature>
<organism evidence="14 15">
    <name type="scientific">Pseudochrobactrum asaccharolyticum</name>
    <dbReference type="NCBI Taxonomy" id="354351"/>
    <lineage>
        <taxon>Bacteria</taxon>
        <taxon>Pseudomonadati</taxon>
        <taxon>Pseudomonadota</taxon>
        <taxon>Alphaproteobacteria</taxon>
        <taxon>Hyphomicrobiales</taxon>
        <taxon>Brucellaceae</taxon>
        <taxon>Pseudochrobactrum</taxon>
    </lineage>
</organism>
<evidence type="ECO:0000256" key="1">
    <source>
        <dbReference type="ARBA" id="ARBA00005046"/>
    </source>
</evidence>
<evidence type="ECO:0000256" key="2">
    <source>
        <dbReference type="ARBA" id="ARBA00005426"/>
    </source>
</evidence>
<comment type="catalytic activity">
    <reaction evidence="12">
        <text>2 [molybdopterin-synthase sulfur-carrier protein]-C-terminal-Gly-aminoethanethioate + cyclic pyranopterin phosphate + H2O = molybdopterin + 2 [molybdopterin-synthase sulfur-carrier protein]-C-terminal Gly-Gly + 2 H(+)</text>
        <dbReference type="Rhea" id="RHEA:26333"/>
        <dbReference type="Rhea" id="RHEA-COMP:12202"/>
        <dbReference type="Rhea" id="RHEA-COMP:19907"/>
        <dbReference type="ChEBI" id="CHEBI:15377"/>
        <dbReference type="ChEBI" id="CHEBI:15378"/>
        <dbReference type="ChEBI" id="CHEBI:58698"/>
        <dbReference type="ChEBI" id="CHEBI:59648"/>
        <dbReference type="ChEBI" id="CHEBI:90778"/>
        <dbReference type="ChEBI" id="CHEBI:232372"/>
        <dbReference type="EC" id="2.8.1.12"/>
    </reaction>
</comment>
<dbReference type="PANTHER" id="PTHR23404">
    <property type="entry name" value="MOLYBDOPTERIN SYNTHASE RELATED"/>
    <property type="match status" value="1"/>
</dbReference>
<comment type="similarity">
    <text evidence="2">Belongs to the MoaE family.</text>
</comment>
<evidence type="ECO:0000256" key="12">
    <source>
        <dbReference type="ARBA" id="ARBA00049878"/>
    </source>
</evidence>
<evidence type="ECO:0000256" key="6">
    <source>
        <dbReference type="ARBA" id="ARBA00025448"/>
    </source>
</evidence>
<dbReference type="RefSeq" id="WP_113942760.1">
    <property type="nucleotide sequence ID" value="NZ_JBHEEG010000003.1"/>
</dbReference>
<sequence length="159" mass="17839">MQPYILVSTDDFDAAALTSHMTDGRTDIGAIVSFTGYCRDENKTLLALELEHYPGMAEAQLTRIAENALQRWPLQAVTIVHRSGMIKAGEQIVFVATASKHRQAAFEAAEFLMDYLKSDAPFWKKEHLAAPARTDTDPQSAWVQAKASDENLKKRWQDK</sequence>
<comment type="caution">
    <text evidence="14">The sequence shown here is derived from an EMBL/GenBank/DDBJ whole genome shotgun (WGS) entry which is preliminary data.</text>
</comment>
<evidence type="ECO:0000313" key="14">
    <source>
        <dbReference type="EMBL" id="RBO98846.1"/>
    </source>
</evidence>
<dbReference type="EMBL" id="QNRH01000001">
    <property type="protein sequence ID" value="RBO98846.1"/>
    <property type="molecule type" value="Genomic_DNA"/>
</dbReference>
<proteinExistence type="inferred from homology"/>
<dbReference type="SUPFAM" id="SSF54690">
    <property type="entry name" value="Molybdopterin synthase subunit MoaE"/>
    <property type="match status" value="1"/>
</dbReference>
<evidence type="ECO:0000256" key="8">
    <source>
        <dbReference type="ARBA" id="ARBA00029745"/>
    </source>
</evidence>
<evidence type="ECO:0000313" key="15">
    <source>
        <dbReference type="Proteomes" id="UP000252893"/>
    </source>
</evidence>
<evidence type="ECO:0000256" key="3">
    <source>
        <dbReference type="ARBA" id="ARBA00011950"/>
    </source>
</evidence>
<dbReference type="Gene3D" id="3.90.1170.40">
    <property type="entry name" value="Molybdopterin biosynthesis MoaE subunit"/>
    <property type="match status" value="1"/>
</dbReference>
<evidence type="ECO:0000256" key="13">
    <source>
        <dbReference type="SAM" id="MobiDB-lite"/>
    </source>
</evidence>
<dbReference type="UniPathway" id="UPA00344"/>
<dbReference type="Proteomes" id="UP000252893">
    <property type="component" value="Unassembled WGS sequence"/>
</dbReference>
<feature type="compositionally biased region" description="Basic and acidic residues" evidence="13">
    <location>
        <begin position="147"/>
        <end position="159"/>
    </location>
</feature>
<protein>
    <recommendedName>
        <fullName evidence="4">Molybdopterin synthase catalytic subunit</fullName>
        <ecNumber evidence="3">2.8.1.12</ecNumber>
    </recommendedName>
    <alternativeName>
        <fullName evidence="10">MPT synthase subunit 2</fullName>
    </alternativeName>
    <alternativeName>
        <fullName evidence="8">Molybdenum cofactor biosynthesis protein E</fullName>
    </alternativeName>
    <alternativeName>
        <fullName evidence="9">Molybdopterin-converting factor large subunit</fullName>
    </alternativeName>
    <alternativeName>
        <fullName evidence="11">Molybdopterin-converting factor subunit 2</fullName>
    </alternativeName>
</protein>
<evidence type="ECO:0000256" key="9">
    <source>
        <dbReference type="ARBA" id="ARBA00030407"/>
    </source>
</evidence>
<comment type="subunit">
    <text evidence="7">Heterotetramer of 2 MoaD subunits and 2 MoaE subunits. Also stable as homodimer. The enzyme changes between these two forms during catalysis.</text>
</comment>
<dbReference type="GO" id="GO:0006777">
    <property type="term" value="P:Mo-molybdopterin cofactor biosynthetic process"/>
    <property type="evidence" value="ECO:0007669"/>
    <property type="project" value="UniProtKB-KW"/>
</dbReference>
<accession>A0A366E8Z5</accession>
<dbReference type="Pfam" id="PF02391">
    <property type="entry name" value="MoaE"/>
    <property type="match status" value="1"/>
</dbReference>
<evidence type="ECO:0000256" key="5">
    <source>
        <dbReference type="ARBA" id="ARBA00023150"/>
    </source>
</evidence>
<dbReference type="GO" id="GO:0030366">
    <property type="term" value="F:molybdopterin synthase activity"/>
    <property type="evidence" value="ECO:0007669"/>
    <property type="project" value="UniProtKB-EC"/>
</dbReference>
<comment type="function">
    <text evidence="6">Converts molybdopterin precursor Z into molybdopterin. This requires the incorporation of two sulfur atoms into precursor Z to generate a dithiolene group. The sulfur is provided by MoaD.</text>
</comment>
<dbReference type="EC" id="2.8.1.12" evidence="3"/>
<keyword evidence="15" id="KW-1185">Reference proteome</keyword>
<dbReference type="CDD" id="cd00756">
    <property type="entry name" value="MoaE"/>
    <property type="match status" value="1"/>
</dbReference>
<reference evidence="14 15" key="1">
    <citation type="submission" date="2018-06" db="EMBL/GenBank/DDBJ databases">
        <title>Genomic Encyclopedia of Type Strains, Phase IV (KMG-IV): sequencing the most valuable type-strain genomes for metagenomic binning, comparative biology and taxonomic classification.</title>
        <authorList>
            <person name="Goeker M."/>
        </authorList>
    </citation>
    <scope>NUCLEOTIDE SEQUENCE [LARGE SCALE GENOMIC DNA]</scope>
    <source>
        <strain evidence="14 15">DSM 25619</strain>
    </source>
</reference>
<keyword evidence="5" id="KW-0501">Molybdenum cofactor biosynthesis</keyword>
<dbReference type="AlphaFoldDB" id="A0A366E8Z5"/>
<name>A0A366E8Z5_9HYPH</name>
<dbReference type="InterPro" id="IPR036563">
    <property type="entry name" value="MoaE_sf"/>
</dbReference>
<evidence type="ECO:0000256" key="10">
    <source>
        <dbReference type="ARBA" id="ARBA00030781"/>
    </source>
</evidence>
<evidence type="ECO:0000256" key="4">
    <source>
        <dbReference type="ARBA" id="ARBA00013858"/>
    </source>
</evidence>
<gene>
    <name evidence="14" type="ORF">DFR47_101447</name>
</gene>
<comment type="pathway">
    <text evidence="1">Cofactor biosynthesis; molybdopterin biosynthesis.</text>
</comment>
<dbReference type="OrthoDB" id="9803224at2"/>
<evidence type="ECO:0000256" key="7">
    <source>
        <dbReference type="ARBA" id="ARBA00026066"/>
    </source>
</evidence>
<evidence type="ECO:0000256" key="11">
    <source>
        <dbReference type="ARBA" id="ARBA00032474"/>
    </source>
</evidence>